<protein>
    <submittedName>
        <fullName evidence="2">Chromosome 17 SCAF14597, whole genome shotgun sequence</fullName>
    </submittedName>
</protein>
<gene>
    <name evidence="2" type="ORF">GSTENG00018778001</name>
</gene>
<organism evidence="2">
    <name type="scientific">Tetraodon nigroviridis</name>
    <name type="common">Spotted green pufferfish</name>
    <name type="synonym">Chelonodon nigroviridis</name>
    <dbReference type="NCBI Taxonomy" id="99883"/>
    <lineage>
        <taxon>Eukaryota</taxon>
        <taxon>Metazoa</taxon>
        <taxon>Chordata</taxon>
        <taxon>Craniata</taxon>
        <taxon>Vertebrata</taxon>
        <taxon>Euteleostomi</taxon>
        <taxon>Actinopterygii</taxon>
        <taxon>Neopterygii</taxon>
        <taxon>Teleostei</taxon>
        <taxon>Neoteleostei</taxon>
        <taxon>Acanthomorphata</taxon>
        <taxon>Eupercaria</taxon>
        <taxon>Tetraodontiformes</taxon>
        <taxon>Tetradontoidea</taxon>
        <taxon>Tetraodontidae</taxon>
        <taxon>Tetraodon</taxon>
    </lineage>
</organism>
<evidence type="ECO:0000313" key="2">
    <source>
        <dbReference type="EMBL" id="CAG00356.1"/>
    </source>
</evidence>
<feature type="compositionally biased region" description="Polar residues" evidence="1">
    <location>
        <begin position="40"/>
        <end position="52"/>
    </location>
</feature>
<reference evidence="2" key="1">
    <citation type="journal article" date="2004" name="Nature">
        <title>Genome duplication in the teleost fish Tetraodon nigroviridis reveals the early vertebrate proto-karyotype.</title>
        <authorList>
            <person name="Jaillon O."/>
            <person name="Aury J.-M."/>
            <person name="Brunet F."/>
            <person name="Petit J.-L."/>
            <person name="Stange-Thomann N."/>
            <person name="Mauceli E."/>
            <person name="Bouneau L."/>
            <person name="Fischer C."/>
            <person name="Ozouf-Costaz C."/>
            <person name="Bernot A."/>
            <person name="Nicaud S."/>
            <person name="Jaffe D."/>
            <person name="Fisher S."/>
            <person name="Lutfalla G."/>
            <person name="Dossat C."/>
            <person name="Segurens B."/>
            <person name="Dasilva C."/>
            <person name="Salanoubat M."/>
            <person name="Levy M."/>
            <person name="Boudet N."/>
            <person name="Castellano S."/>
            <person name="Anthouard V."/>
            <person name="Jubin C."/>
            <person name="Castelli V."/>
            <person name="Katinka M."/>
            <person name="Vacherie B."/>
            <person name="Biemont C."/>
            <person name="Skalli Z."/>
            <person name="Cattolico L."/>
            <person name="Poulain J."/>
            <person name="De Berardinis V."/>
            <person name="Cruaud C."/>
            <person name="Duprat S."/>
            <person name="Brottier P."/>
            <person name="Coutanceau J.-P."/>
            <person name="Gouzy J."/>
            <person name="Parra G."/>
            <person name="Lardier G."/>
            <person name="Chapple C."/>
            <person name="McKernan K.J."/>
            <person name="McEwan P."/>
            <person name="Bosak S."/>
            <person name="Kellis M."/>
            <person name="Volff J.-N."/>
            <person name="Guigo R."/>
            <person name="Zody M.C."/>
            <person name="Mesirov J."/>
            <person name="Lindblad-Toh K."/>
            <person name="Birren B."/>
            <person name="Nusbaum C."/>
            <person name="Kahn D."/>
            <person name="Robinson-Rechavi M."/>
            <person name="Laudet V."/>
            <person name="Schachter V."/>
            <person name="Quetier F."/>
            <person name="Saurin W."/>
            <person name="Scarpelli C."/>
            <person name="Wincker P."/>
            <person name="Lander E.S."/>
            <person name="Weissenbach J."/>
            <person name="Roest Crollius H."/>
        </authorList>
    </citation>
    <scope>NUCLEOTIDE SEQUENCE [LARGE SCALE GENOMIC DNA]</scope>
</reference>
<dbReference type="KEGG" id="tng:GSTEN00018778G001"/>
<sequence length="84" mass="8956">MAAGSGEDICHALPVTRSSTGGDSGAASSLPKNPPLKLASRQTRTCATFPSSWRPSGRIRRDIVRHTAKSIGREKDYSMLSLSL</sequence>
<feature type="region of interest" description="Disordered" evidence="1">
    <location>
        <begin position="1"/>
        <end position="52"/>
    </location>
</feature>
<accession>Q4SG76</accession>
<feature type="compositionally biased region" description="Low complexity" evidence="1">
    <location>
        <begin position="18"/>
        <end position="29"/>
    </location>
</feature>
<dbReference type="EMBL" id="CAAE01014597">
    <property type="protein sequence ID" value="CAG00356.1"/>
    <property type="molecule type" value="Genomic_DNA"/>
</dbReference>
<proteinExistence type="predicted"/>
<name>Q4SG76_TETNG</name>
<dbReference type="AlphaFoldDB" id="Q4SG76"/>
<reference evidence="2" key="2">
    <citation type="submission" date="2004-02" db="EMBL/GenBank/DDBJ databases">
        <authorList>
            <consortium name="Genoscope"/>
            <consortium name="Whitehead Institute Centre for Genome Research"/>
        </authorList>
    </citation>
    <scope>NUCLEOTIDE SEQUENCE</scope>
</reference>
<evidence type="ECO:0000256" key="1">
    <source>
        <dbReference type="SAM" id="MobiDB-lite"/>
    </source>
</evidence>